<feature type="domain" description="Enolase N-terminal" evidence="7">
    <location>
        <begin position="2"/>
        <end position="98"/>
    </location>
</feature>
<dbReference type="EMBL" id="JAUIZM010000006">
    <property type="protein sequence ID" value="KAK1379397.1"/>
    <property type="molecule type" value="Genomic_DNA"/>
</dbReference>
<evidence type="ECO:0000256" key="1">
    <source>
        <dbReference type="ARBA" id="ARBA00005031"/>
    </source>
</evidence>
<dbReference type="GO" id="GO:0000015">
    <property type="term" value="C:phosphopyruvate hydratase complex"/>
    <property type="evidence" value="ECO:0007669"/>
    <property type="project" value="InterPro"/>
</dbReference>
<gene>
    <name evidence="8" type="ORF">POM88_026141</name>
</gene>
<accession>A0AAD8MNL2</accession>
<dbReference type="GO" id="GO:0006096">
    <property type="term" value="P:glycolytic process"/>
    <property type="evidence" value="ECO:0007669"/>
    <property type="project" value="UniProtKB-KW"/>
</dbReference>
<sequence>MPTFQPLKLDEGFRWRILGIGVSNAVGNVNSIIGRALICKDLNDQTGIDNFMVQELDGTVNEWGWCKPKLGANDVLVVSIAVCKAGTGFLNIPLYKHITNLAGNKKFVLPVPDFNEFMILPVGASKFSEATKMGVEVYHNLKTYHLKTTNGAALLLFYELGFYELGLRLSKGN</sequence>
<keyword evidence="9" id="KW-1185">Reference proteome</keyword>
<dbReference type="SUPFAM" id="SSF51604">
    <property type="entry name" value="Enolase C-terminal domain-like"/>
    <property type="match status" value="1"/>
</dbReference>
<dbReference type="EC" id="4.2.1.11" evidence="3"/>
<dbReference type="SMART" id="SM01193">
    <property type="entry name" value="Enolase_N"/>
    <property type="match status" value="1"/>
</dbReference>
<evidence type="ECO:0000313" key="9">
    <source>
        <dbReference type="Proteomes" id="UP001237642"/>
    </source>
</evidence>
<dbReference type="InterPro" id="IPR020810">
    <property type="entry name" value="Enolase_C"/>
</dbReference>
<dbReference type="PANTHER" id="PTHR11902">
    <property type="entry name" value="ENOLASE"/>
    <property type="match status" value="1"/>
</dbReference>
<evidence type="ECO:0000256" key="2">
    <source>
        <dbReference type="ARBA" id="ARBA00009604"/>
    </source>
</evidence>
<evidence type="ECO:0000256" key="3">
    <source>
        <dbReference type="ARBA" id="ARBA00012058"/>
    </source>
</evidence>
<comment type="similarity">
    <text evidence="2">Belongs to the enolase family.</text>
</comment>
<dbReference type="InterPro" id="IPR029017">
    <property type="entry name" value="Enolase-like_N"/>
</dbReference>
<dbReference type="GO" id="GO:0000287">
    <property type="term" value="F:magnesium ion binding"/>
    <property type="evidence" value="ECO:0007669"/>
    <property type="project" value="InterPro"/>
</dbReference>
<keyword evidence="4" id="KW-0460">Magnesium</keyword>
<evidence type="ECO:0000256" key="6">
    <source>
        <dbReference type="ARBA" id="ARBA00023239"/>
    </source>
</evidence>
<protein>
    <recommendedName>
        <fullName evidence="3">phosphopyruvate hydratase</fullName>
        <ecNumber evidence="3">4.2.1.11</ecNumber>
    </recommendedName>
</protein>
<dbReference type="Pfam" id="PF00113">
    <property type="entry name" value="Enolase_C"/>
    <property type="match status" value="1"/>
</dbReference>
<evidence type="ECO:0000313" key="8">
    <source>
        <dbReference type="EMBL" id="KAK1379397.1"/>
    </source>
</evidence>
<dbReference type="Gene3D" id="3.20.20.120">
    <property type="entry name" value="Enolase-like C-terminal domain"/>
    <property type="match status" value="1"/>
</dbReference>
<keyword evidence="6" id="KW-0456">Lyase</keyword>
<organism evidence="8 9">
    <name type="scientific">Heracleum sosnowskyi</name>
    <dbReference type="NCBI Taxonomy" id="360622"/>
    <lineage>
        <taxon>Eukaryota</taxon>
        <taxon>Viridiplantae</taxon>
        <taxon>Streptophyta</taxon>
        <taxon>Embryophyta</taxon>
        <taxon>Tracheophyta</taxon>
        <taxon>Spermatophyta</taxon>
        <taxon>Magnoliopsida</taxon>
        <taxon>eudicotyledons</taxon>
        <taxon>Gunneridae</taxon>
        <taxon>Pentapetalae</taxon>
        <taxon>asterids</taxon>
        <taxon>campanulids</taxon>
        <taxon>Apiales</taxon>
        <taxon>Apiaceae</taxon>
        <taxon>Apioideae</taxon>
        <taxon>apioid superclade</taxon>
        <taxon>Tordylieae</taxon>
        <taxon>Tordyliinae</taxon>
        <taxon>Heracleum</taxon>
    </lineage>
</organism>
<evidence type="ECO:0000256" key="5">
    <source>
        <dbReference type="ARBA" id="ARBA00023152"/>
    </source>
</evidence>
<comment type="caution">
    <text evidence="8">The sequence shown here is derived from an EMBL/GenBank/DDBJ whole genome shotgun (WGS) entry which is preliminary data.</text>
</comment>
<comment type="pathway">
    <text evidence="1">Carbohydrate degradation; glycolysis; pyruvate from D-glyceraldehyde 3-phosphate: step 4/5.</text>
</comment>
<dbReference type="GO" id="GO:0004634">
    <property type="term" value="F:phosphopyruvate hydratase activity"/>
    <property type="evidence" value="ECO:0007669"/>
    <property type="project" value="UniProtKB-EC"/>
</dbReference>
<evidence type="ECO:0000259" key="7">
    <source>
        <dbReference type="SMART" id="SM01193"/>
    </source>
</evidence>
<name>A0AAD8MNL2_9APIA</name>
<reference evidence="8" key="2">
    <citation type="submission" date="2023-05" db="EMBL/GenBank/DDBJ databases">
        <authorList>
            <person name="Schelkunov M.I."/>
        </authorList>
    </citation>
    <scope>NUCLEOTIDE SEQUENCE</scope>
    <source>
        <strain evidence="8">Hsosn_3</strain>
        <tissue evidence="8">Leaf</tissue>
    </source>
</reference>
<dbReference type="AlphaFoldDB" id="A0AAD8MNL2"/>
<evidence type="ECO:0000256" key="4">
    <source>
        <dbReference type="ARBA" id="ARBA00022842"/>
    </source>
</evidence>
<dbReference type="InterPro" id="IPR036849">
    <property type="entry name" value="Enolase-like_C_sf"/>
</dbReference>
<reference evidence="8" key="1">
    <citation type="submission" date="2023-02" db="EMBL/GenBank/DDBJ databases">
        <title>Genome of toxic invasive species Heracleum sosnowskyi carries increased number of genes despite the absence of recent whole-genome duplications.</title>
        <authorList>
            <person name="Schelkunov M."/>
            <person name="Shtratnikova V."/>
            <person name="Makarenko M."/>
            <person name="Klepikova A."/>
            <person name="Omelchenko D."/>
            <person name="Novikova G."/>
            <person name="Obukhova E."/>
            <person name="Bogdanov V."/>
            <person name="Penin A."/>
            <person name="Logacheva M."/>
        </authorList>
    </citation>
    <scope>NUCLEOTIDE SEQUENCE</scope>
    <source>
        <strain evidence="8">Hsosn_3</strain>
        <tissue evidence="8">Leaf</tissue>
    </source>
</reference>
<dbReference type="Gene3D" id="3.30.390.10">
    <property type="entry name" value="Enolase-like, N-terminal domain"/>
    <property type="match status" value="1"/>
</dbReference>
<dbReference type="Pfam" id="PF03952">
    <property type="entry name" value="Enolase_N"/>
    <property type="match status" value="1"/>
</dbReference>
<dbReference type="InterPro" id="IPR000941">
    <property type="entry name" value="Enolase"/>
</dbReference>
<dbReference type="SUPFAM" id="SSF54826">
    <property type="entry name" value="Enolase N-terminal domain-like"/>
    <property type="match status" value="1"/>
</dbReference>
<keyword evidence="5" id="KW-0324">Glycolysis</keyword>
<dbReference type="PANTHER" id="PTHR11902:SF1">
    <property type="entry name" value="ENOLASE"/>
    <property type="match status" value="1"/>
</dbReference>
<proteinExistence type="inferred from homology"/>
<dbReference type="InterPro" id="IPR020811">
    <property type="entry name" value="Enolase_N"/>
</dbReference>
<dbReference type="Proteomes" id="UP001237642">
    <property type="component" value="Unassembled WGS sequence"/>
</dbReference>